<dbReference type="PANTHER" id="PTHR12713">
    <property type="entry name" value="VACUOLAR ATP SYNTHASE SUBUNIT G"/>
    <property type="match status" value="1"/>
</dbReference>
<evidence type="ECO:0000256" key="1">
    <source>
        <dbReference type="ARBA" id="ARBA00010066"/>
    </source>
</evidence>
<dbReference type="PANTHER" id="PTHR12713:SF11">
    <property type="entry name" value="V-TYPE PROTON ATPASE SUBUNIT G"/>
    <property type="match status" value="1"/>
</dbReference>
<keyword evidence="6" id="KW-0175">Coiled coil</keyword>
<evidence type="ECO:0000256" key="3">
    <source>
        <dbReference type="ARBA" id="ARBA00022781"/>
    </source>
</evidence>
<comment type="similarity">
    <text evidence="1 5">Belongs to the V-ATPase G subunit family.</text>
</comment>
<sequence>MSQDRSIHQLITAERKAIEKVNEAKKRRQIRLKAAKEEAAAQIAVLRQELENKLSRFEREHLGNKDDVQAAIDAEIEKELRDIHESVEANKSAVVQRLLDLVCDIRPDMHHNLTLQKKIGADEAAS</sequence>
<evidence type="ECO:0000256" key="5">
    <source>
        <dbReference type="RuleBase" id="RU364019"/>
    </source>
</evidence>
<keyword evidence="2 5" id="KW-0813">Transport</keyword>
<feature type="coiled-coil region" evidence="6">
    <location>
        <begin position="18"/>
        <end position="67"/>
    </location>
</feature>
<dbReference type="InterPro" id="IPR005124">
    <property type="entry name" value="V-ATPase_G"/>
</dbReference>
<keyword evidence="7" id="KW-1185">Reference proteome</keyword>
<comment type="subunit">
    <text evidence="5">V-ATPase is a heteromultimeric enzyme made up of two complexes: the ATP-hydrolytic V1 complex and the proton translocation V0 complex.</text>
</comment>
<accession>A0A7E4W963</accession>
<reference evidence="8" key="2">
    <citation type="submission" date="2020-10" db="UniProtKB">
        <authorList>
            <consortium name="WormBaseParasite"/>
        </authorList>
    </citation>
    <scope>IDENTIFICATION</scope>
</reference>
<dbReference type="GO" id="GO:0016887">
    <property type="term" value="F:ATP hydrolysis activity"/>
    <property type="evidence" value="ECO:0007669"/>
    <property type="project" value="TreeGrafter"/>
</dbReference>
<dbReference type="GO" id="GO:0098793">
    <property type="term" value="C:presynapse"/>
    <property type="evidence" value="ECO:0007669"/>
    <property type="project" value="GOC"/>
</dbReference>
<name>A0A7E4W963_PANRE</name>
<keyword evidence="3 5" id="KW-0375">Hydrogen ion transport</keyword>
<dbReference type="Proteomes" id="UP000492821">
    <property type="component" value="Unassembled WGS sequence"/>
</dbReference>
<comment type="function">
    <text evidence="5">Subunit of the V1 complex of vacuolar(H+)-ATPase (V-ATPase), a multisubunit enzyme composed of a peripheral complex (V1) that hydrolyzes ATP and a membrane integral complex (V0) that translocates protons. V-ATPase is responsible for acidifying and maintaining the pH of intracellular compartments and in some cell types, is targeted to the plasma membrane, where it is responsible for acidifying the extracellular environment.</text>
</comment>
<dbReference type="Pfam" id="PF03179">
    <property type="entry name" value="V-ATPase_G"/>
    <property type="match status" value="1"/>
</dbReference>
<dbReference type="GO" id="GO:0046961">
    <property type="term" value="F:proton-transporting ATPase activity, rotational mechanism"/>
    <property type="evidence" value="ECO:0007669"/>
    <property type="project" value="InterPro"/>
</dbReference>
<evidence type="ECO:0000313" key="8">
    <source>
        <dbReference type="WBParaSite" id="Pan_g7966.t1"/>
    </source>
</evidence>
<dbReference type="GO" id="GO:0000221">
    <property type="term" value="C:vacuolar proton-transporting V-type ATPase, V1 domain"/>
    <property type="evidence" value="ECO:0007669"/>
    <property type="project" value="TreeGrafter"/>
</dbReference>
<dbReference type="GO" id="GO:0097401">
    <property type="term" value="P:synaptic vesicle lumen acidification"/>
    <property type="evidence" value="ECO:0007669"/>
    <property type="project" value="TreeGrafter"/>
</dbReference>
<evidence type="ECO:0000256" key="4">
    <source>
        <dbReference type="ARBA" id="ARBA00023065"/>
    </source>
</evidence>
<keyword evidence="4 5" id="KW-0406">Ion transport</keyword>
<proteinExistence type="inferred from homology"/>
<reference evidence="7" key="1">
    <citation type="journal article" date="2013" name="Genetics">
        <title>The draft genome and transcriptome of Panagrellus redivivus are shaped by the harsh demands of a free-living lifestyle.</title>
        <authorList>
            <person name="Srinivasan J."/>
            <person name="Dillman A.R."/>
            <person name="Macchietto M.G."/>
            <person name="Heikkinen L."/>
            <person name="Lakso M."/>
            <person name="Fracchia K.M."/>
            <person name="Antoshechkin I."/>
            <person name="Mortazavi A."/>
            <person name="Wong G."/>
            <person name="Sternberg P.W."/>
        </authorList>
    </citation>
    <scope>NUCLEOTIDE SEQUENCE [LARGE SCALE GENOMIC DNA]</scope>
    <source>
        <strain evidence="7">MT8872</strain>
    </source>
</reference>
<dbReference type="FunFam" id="1.20.5.2950:FF:000001">
    <property type="entry name" value="V-type proton ATPase subunit G"/>
    <property type="match status" value="1"/>
</dbReference>
<organism evidence="7 8">
    <name type="scientific">Panagrellus redivivus</name>
    <name type="common">Microworm</name>
    <dbReference type="NCBI Taxonomy" id="6233"/>
    <lineage>
        <taxon>Eukaryota</taxon>
        <taxon>Metazoa</taxon>
        <taxon>Ecdysozoa</taxon>
        <taxon>Nematoda</taxon>
        <taxon>Chromadorea</taxon>
        <taxon>Rhabditida</taxon>
        <taxon>Tylenchina</taxon>
        <taxon>Panagrolaimomorpha</taxon>
        <taxon>Panagrolaimoidea</taxon>
        <taxon>Panagrolaimidae</taxon>
        <taxon>Panagrellus</taxon>
    </lineage>
</organism>
<dbReference type="NCBIfam" id="TIGR01147">
    <property type="entry name" value="V_ATP_synt_G"/>
    <property type="match status" value="1"/>
</dbReference>
<dbReference type="WBParaSite" id="Pan_g7966.t1">
    <property type="protein sequence ID" value="Pan_g7966.t1"/>
    <property type="gene ID" value="Pan_g7966"/>
</dbReference>
<evidence type="ECO:0000313" key="7">
    <source>
        <dbReference type="Proteomes" id="UP000492821"/>
    </source>
</evidence>
<evidence type="ECO:0000256" key="6">
    <source>
        <dbReference type="SAM" id="Coils"/>
    </source>
</evidence>
<dbReference type="Gene3D" id="1.20.5.2950">
    <property type="match status" value="1"/>
</dbReference>
<evidence type="ECO:0000256" key="2">
    <source>
        <dbReference type="ARBA" id="ARBA00022448"/>
    </source>
</evidence>
<dbReference type="AlphaFoldDB" id="A0A7E4W963"/>
<protein>
    <recommendedName>
        <fullName evidence="5">V-type proton ATPase subunit G</fullName>
    </recommendedName>
</protein>